<dbReference type="EMBL" id="JBHRTP010000008">
    <property type="protein sequence ID" value="MFC3106927.1"/>
    <property type="molecule type" value="Genomic_DNA"/>
</dbReference>
<name>A0ABV7EVY0_9BURK</name>
<organism evidence="4 5">
    <name type="scientific">Undibacterium arcticum</name>
    <dbReference type="NCBI Taxonomy" id="1762892"/>
    <lineage>
        <taxon>Bacteria</taxon>
        <taxon>Pseudomonadati</taxon>
        <taxon>Pseudomonadota</taxon>
        <taxon>Betaproteobacteria</taxon>
        <taxon>Burkholderiales</taxon>
        <taxon>Oxalobacteraceae</taxon>
        <taxon>Undibacterium</taxon>
    </lineage>
</organism>
<gene>
    <name evidence="4" type="ORF">ACFOFO_02955</name>
</gene>
<evidence type="ECO:0000259" key="3">
    <source>
        <dbReference type="Pfam" id="PF13116"/>
    </source>
</evidence>
<reference evidence="5" key="1">
    <citation type="journal article" date="2019" name="Int. J. Syst. Evol. Microbiol.">
        <title>The Global Catalogue of Microorganisms (GCM) 10K type strain sequencing project: providing services to taxonomists for standard genome sequencing and annotation.</title>
        <authorList>
            <consortium name="The Broad Institute Genomics Platform"/>
            <consortium name="The Broad Institute Genome Sequencing Center for Infectious Disease"/>
            <person name="Wu L."/>
            <person name="Ma J."/>
        </authorList>
    </citation>
    <scope>NUCLEOTIDE SEQUENCE [LARGE SCALE GENOMIC DNA]</scope>
    <source>
        <strain evidence="5">KCTC 42986</strain>
    </source>
</reference>
<dbReference type="InterPro" id="IPR011836">
    <property type="entry name" value="YhdP"/>
</dbReference>
<feature type="transmembrane region" description="Helical" evidence="2">
    <location>
        <begin position="36"/>
        <end position="62"/>
    </location>
</feature>
<evidence type="ECO:0000313" key="5">
    <source>
        <dbReference type="Proteomes" id="UP001595530"/>
    </source>
</evidence>
<feature type="domain" description="YhdP central" evidence="3">
    <location>
        <begin position="40"/>
        <end position="1399"/>
    </location>
</feature>
<keyword evidence="2" id="KW-0812">Transmembrane</keyword>
<accession>A0ABV7EVY0</accession>
<dbReference type="Proteomes" id="UP001595530">
    <property type="component" value="Unassembled WGS sequence"/>
</dbReference>
<feature type="region of interest" description="Disordered" evidence="1">
    <location>
        <begin position="1405"/>
        <end position="1424"/>
    </location>
</feature>
<dbReference type="PANTHER" id="PTHR38690:SF1">
    <property type="entry name" value="PROTEASE"/>
    <property type="match status" value="1"/>
</dbReference>
<keyword evidence="2" id="KW-0472">Membrane</keyword>
<comment type="caution">
    <text evidence="4">The sequence shown here is derived from an EMBL/GenBank/DDBJ whole genome shotgun (WGS) entry which is preliminary data.</text>
</comment>
<keyword evidence="5" id="KW-1185">Reference proteome</keyword>
<sequence length="1424" mass="153283">MTTEPHQPASASRRLVIGWHTLRDGYRYANLLSHHVLGFVFKSLIVAYFVFCGVFLSLRYLVLPNIDSYKGNIEQIASKAVGQPVSIARIYASWHGIRPNLFLGDVVLRDKDGRQALTLPSVSATLSWWSLFAADVRFNSLEIIRPDLDIRREADGKLYVAGMFVDPNKGGDGKGFDWVLSQREIVIREGRVRWTDAKRDAPELALEGVNLALHNRWRRHQFGLKAIPPADLSAPLDVRANFVHPAFARRISDVRLWKGQLYLDLGATDLSVWKRYVDYPIEVPQGKGSVRAWLNLDQSKVADFTADLKLSNVSARLRKDLPLLNLAQVGGRISAQEKFDRNAVGGMPTFGAHGYALALTDFSLQTEDGLVLPTTTINTSFVPAKKGVPEKTEIRARVLELQTLANFAGHLPLAAAQRQLLADFAPRGQLRDFSAQWQGSYPNIVSYNVKGQFSGLSLAAQPARVAQPKIASTPALAAVPAIPGFDNLTGRVDANDRGGQFSLASAKLVLQMPGYFAEPAMPFDSLNMQANWVFQGQDQVLFQIDRMDFVQDGLHGSLSGKHLVPLKPRQGKSLSQVDLTGHFSGFDVKKIERYLPLQTPEHLQHWLIGALEDGKSDDVALRLKGDLADFPFHTKAPTDKPSGEFRVIAKINNGKLNYTPGSFAKDDKSPLWPQAEQINGTLLIDRTRLEVKADSAKTGGVALSNVTAVIPDLLANDSQLEIDGSAAGALQDFLRYTNVSPVAGWISNFTEESKGSGNAKLALKLQLPLAHMHDAKVQGILQFANNDVILQRGMPPLVATNGKLEFHEKGVSLNGIVANFLGGAATVSGGSQPDGAIVIKASGSASADGLRKAYPVPAIQKLADHLRGSTPFAATINVRNNQPEILVESSLQGLALDFPAPLRKAANDSMPLKFQLSGLAPADAQSVRDEIRISLGSAIAVHYLRQKPVEKNTAWRVVRGGIGVNVPAPEPDSGLVANVELKSLNLDAWRSVATAIASAGNTSDQEKADAEDASAKRVVVANVGAVSPATLANAGSLNIAQYVEPDSMAARASELVLMDKALDNVVVGASHQKGVWQANIDSRQASGYLTWNEGRAGQGLGKVTARLASLIIPKSAASGVGDLLEGKSSATQIPALDVVADNFELFGKKMGRLELLANNVRATEGREWRINMLSLTNSDAALKGTGKWLSKEGDSSSTSLAYTLEVADAGKLLDRFGFAGVLRGGQGKMNGELNWNGLPFSIDIPTLSGKMQLDMAAGQFLKVDPGAAKLLGVLSLQSLPRRLTLDFRDVFSEGFAFDGVTASADIAHGLVKTDNLKMRSINATVLMDGSADIAKETQNLHVVVIPEINVGAASVAYALAINPVIGLGSFLAQLFLRDPLMRAFTFEYQITGAWKDPTVTKLAGKTGNTHGAASGAPDNIKKVN</sequence>
<dbReference type="NCBIfam" id="TIGR02099">
    <property type="entry name" value="YhdP family protein"/>
    <property type="match status" value="1"/>
</dbReference>
<evidence type="ECO:0000256" key="2">
    <source>
        <dbReference type="SAM" id="Phobius"/>
    </source>
</evidence>
<evidence type="ECO:0000313" key="4">
    <source>
        <dbReference type="EMBL" id="MFC3106927.1"/>
    </source>
</evidence>
<proteinExistence type="predicted"/>
<dbReference type="RefSeq" id="WP_390330817.1">
    <property type="nucleotide sequence ID" value="NZ_JBHRTP010000008.1"/>
</dbReference>
<evidence type="ECO:0000256" key="1">
    <source>
        <dbReference type="SAM" id="MobiDB-lite"/>
    </source>
</evidence>
<dbReference type="PANTHER" id="PTHR38690">
    <property type="entry name" value="PROTEASE-RELATED"/>
    <property type="match status" value="1"/>
</dbReference>
<protein>
    <submittedName>
        <fullName evidence="4">YhdP family protein</fullName>
    </submittedName>
</protein>
<dbReference type="Pfam" id="PF13116">
    <property type="entry name" value="YhdP"/>
    <property type="match status" value="1"/>
</dbReference>
<dbReference type="InterPro" id="IPR025263">
    <property type="entry name" value="YhdP_central"/>
</dbReference>
<keyword evidence="2" id="KW-1133">Transmembrane helix</keyword>